<proteinExistence type="predicted"/>
<protein>
    <submittedName>
        <fullName evidence="1">Uncharacterized protein</fullName>
    </submittedName>
</protein>
<sequence>MKDIDSDYNIYYCREDRDIGEDVLEKLQDDGIDANSRAVDPLFVDPKNGDFRFKPGSPALKMGIIPINLSLIGLRTKK</sequence>
<organism evidence="1 2">
    <name type="scientific">Pontiella sulfatireligans</name>
    <dbReference type="NCBI Taxonomy" id="2750658"/>
    <lineage>
        <taxon>Bacteria</taxon>
        <taxon>Pseudomonadati</taxon>
        <taxon>Kiritimatiellota</taxon>
        <taxon>Kiritimatiellia</taxon>
        <taxon>Kiritimatiellales</taxon>
        <taxon>Pontiellaceae</taxon>
        <taxon>Pontiella</taxon>
    </lineage>
</organism>
<evidence type="ECO:0000313" key="2">
    <source>
        <dbReference type="Proteomes" id="UP000346198"/>
    </source>
</evidence>
<reference evidence="1 2" key="1">
    <citation type="submission" date="2019-04" db="EMBL/GenBank/DDBJ databases">
        <authorList>
            <person name="Van Vliet M D."/>
        </authorList>
    </citation>
    <scope>NUCLEOTIDE SEQUENCE [LARGE SCALE GENOMIC DNA]</scope>
    <source>
        <strain evidence="1 2">F21</strain>
    </source>
</reference>
<accession>A0A6C2UIE7</accession>
<gene>
    <name evidence="1" type="ORF">SCARR_01788</name>
</gene>
<name>A0A6C2UIE7_9BACT</name>
<dbReference type="EMBL" id="CAAHFH010000001">
    <property type="protein sequence ID" value="VGO19729.1"/>
    <property type="molecule type" value="Genomic_DNA"/>
</dbReference>
<dbReference type="AlphaFoldDB" id="A0A6C2UIE7"/>
<evidence type="ECO:0000313" key="1">
    <source>
        <dbReference type="EMBL" id="VGO19729.1"/>
    </source>
</evidence>
<dbReference type="Proteomes" id="UP000346198">
    <property type="component" value="Unassembled WGS sequence"/>
</dbReference>
<keyword evidence="2" id="KW-1185">Reference proteome</keyword>